<dbReference type="InterPro" id="IPR013094">
    <property type="entry name" value="AB_hydrolase_3"/>
</dbReference>
<dbReference type="PANTHER" id="PTHR48081">
    <property type="entry name" value="AB HYDROLASE SUPERFAMILY PROTEIN C4A8.06C"/>
    <property type="match status" value="1"/>
</dbReference>
<dbReference type="Gene3D" id="3.40.50.1820">
    <property type="entry name" value="alpha/beta hydrolase"/>
    <property type="match status" value="1"/>
</dbReference>
<name>A0A1L9VFD6_ASPGL</name>
<dbReference type="OrthoDB" id="408631at2759"/>
<dbReference type="Proteomes" id="UP000184300">
    <property type="component" value="Unassembled WGS sequence"/>
</dbReference>
<dbReference type="SUPFAM" id="SSF53474">
    <property type="entry name" value="alpha/beta-Hydrolases"/>
    <property type="match status" value="1"/>
</dbReference>
<dbReference type="GeneID" id="34458558"/>
<organism evidence="3 4">
    <name type="scientific">Aspergillus glaucus CBS 516.65</name>
    <dbReference type="NCBI Taxonomy" id="1160497"/>
    <lineage>
        <taxon>Eukaryota</taxon>
        <taxon>Fungi</taxon>
        <taxon>Dikarya</taxon>
        <taxon>Ascomycota</taxon>
        <taxon>Pezizomycotina</taxon>
        <taxon>Eurotiomycetes</taxon>
        <taxon>Eurotiomycetidae</taxon>
        <taxon>Eurotiales</taxon>
        <taxon>Aspergillaceae</taxon>
        <taxon>Aspergillus</taxon>
        <taxon>Aspergillus subgen. Aspergillus</taxon>
    </lineage>
</organism>
<dbReference type="EMBL" id="KV878901">
    <property type="protein sequence ID" value="OJJ82609.1"/>
    <property type="molecule type" value="Genomic_DNA"/>
</dbReference>
<gene>
    <name evidence="3" type="ORF">ASPGLDRAFT_152129</name>
</gene>
<feature type="domain" description="Alpha/beta hydrolase fold-3" evidence="2">
    <location>
        <begin position="95"/>
        <end position="309"/>
    </location>
</feature>
<evidence type="ECO:0000313" key="4">
    <source>
        <dbReference type="Proteomes" id="UP000184300"/>
    </source>
</evidence>
<reference evidence="4" key="1">
    <citation type="journal article" date="2017" name="Genome Biol.">
        <title>Comparative genomics reveals high biological diversity and specific adaptations in the industrially and medically important fungal genus Aspergillus.</title>
        <authorList>
            <person name="de Vries R.P."/>
            <person name="Riley R."/>
            <person name="Wiebenga A."/>
            <person name="Aguilar-Osorio G."/>
            <person name="Amillis S."/>
            <person name="Uchima C.A."/>
            <person name="Anderluh G."/>
            <person name="Asadollahi M."/>
            <person name="Askin M."/>
            <person name="Barry K."/>
            <person name="Battaglia E."/>
            <person name="Bayram O."/>
            <person name="Benocci T."/>
            <person name="Braus-Stromeyer S.A."/>
            <person name="Caldana C."/>
            <person name="Canovas D."/>
            <person name="Cerqueira G.C."/>
            <person name="Chen F."/>
            <person name="Chen W."/>
            <person name="Choi C."/>
            <person name="Clum A."/>
            <person name="Dos Santos R.A."/>
            <person name="Damasio A.R."/>
            <person name="Diallinas G."/>
            <person name="Emri T."/>
            <person name="Fekete E."/>
            <person name="Flipphi M."/>
            <person name="Freyberg S."/>
            <person name="Gallo A."/>
            <person name="Gournas C."/>
            <person name="Habgood R."/>
            <person name="Hainaut M."/>
            <person name="Harispe M.L."/>
            <person name="Henrissat B."/>
            <person name="Hilden K.S."/>
            <person name="Hope R."/>
            <person name="Hossain A."/>
            <person name="Karabika E."/>
            <person name="Karaffa L."/>
            <person name="Karanyi Z."/>
            <person name="Krasevec N."/>
            <person name="Kuo A."/>
            <person name="Kusch H."/>
            <person name="LaButti K."/>
            <person name="Lagendijk E.L."/>
            <person name="Lapidus A."/>
            <person name="Levasseur A."/>
            <person name="Lindquist E."/>
            <person name="Lipzen A."/>
            <person name="Logrieco A.F."/>
            <person name="MacCabe A."/>
            <person name="Maekelae M.R."/>
            <person name="Malavazi I."/>
            <person name="Melin P."/>
            <person name="Meyer V."/>
            <person name="Mielnichuk N."/>
            <person name="Miskei M."/>
            <person name="Molnar A.P."/>
            <person name="Mule G."/>
            <person name="Ngan C.Y."/>
            <person name="Orejas M."/>
            <person name="Orosz E."/>
            <person name="Ouedraogo J.P."/>
            <person name="Overkamp K.M."/>
            <person name="Park H.-S."/>
            <person name="Perrone G."/>
            <person name="Piumi F."/>
            <person name="Punt P.J."/>
            <person name="Ram A.F."/>
            <person name="Ramon A."/>
            <person name="Rauscher S."/>
            <person name="Record E."/>
            <person name="Riano-Pachon D.M."/>
            <person name="Robert V."/>
            <person name="Roehrig J."/>
            <person name="Ruller R."/>
            <person name="Salamov A."/>
            <person name="Salih N.S."/>
            <person name="Samson R.A."/>
            <person name="Sandor E."/>
            <person name="Sanguinetti M."/>
            <person name="Schuetze T."/>
            <person name="Sepcic K."/>
            <person name="Shelest E."/>
            <person name="Sherlock G."/>
            <person name="Sophianopoulou V."/>
            <person name="Squina F.M."/>
            <person name="Sun H."/>
            <person name="Susca A."/>
            <person name="Todd R.B."/>
            <person name="Tsang A."/>
            <person name="Unkles S.E."/>
            <person name="van de Wiele N."/>
            <person name="van Rossen-Uffink D."/>
            <person name="Oliveira J.V."/>
            <person name="Vesth T.C."/>
            <person name="Visser J."/>
            <person name="Yu J.-H."/>
            <person name="Zhou M."/>
            <person name="Andersen M.R."/>
            <person name="Archer D.B."/>
            <person name="Baker S.E."/>
            <person name="Benoit I."/>
            <person name="Brakhage A.A."/>
            <person name="Braus G.H."/>
            <person name="Fischer R."/>
            <person name="Frisvad J.C."/>
            <person name="Goldman G.H."/>
            <person name="Houbraken J."/>
            <person name="Oakley B."/>
            <person name="Pocsi I."/>
            <person name="Scazzocchio C."/>
            <person name="Seiboth B."/>
            <person name="vanKuyk P.A."/>
            <person name="Wortman J."/>
            <person name="Dyer P.S."/>
            <person name="Grigoriev I.V."/>
        </authorList>
    </citation>
    <scope>NUCLEOTIDE SEQUENCE [LARGE SCALE GENOMIC DNA]</scope>
    <source>
        <strain evidence="4">CBS 516.65</strain>
    </source>
</reference>
<evidence type="ECO:0000256" key="1">
    <source>
        <dbReference type="ARBA" id="ARBA00022801"/>
    </source>
</evidence>
<dbReference type="GO" id="GO:0016787">
    <property type="term" value="F:hydrolase activity"/>
    <property type="evidence" value="ECO:0007669"/>
    <property type="project" value="UniProtKB-KW"/>
</dbReference>
<dbReference type="AlphaFoldDB" id="A0A1L9VFD6"/>
<proteinExistence type="predicted"/>
<keyword evidence="1" id="KW-0378">Hydrolase</keyword>
<protein>
    <recommendedName>
        <fullName evidence="2">Alpha/beta hydrolase fold-3 domain-containing protein</fullName>
    </recommendedName>
</protein>
<evidence type="ECO:0000259" key="2">
    <source>
        <dbReference type="Pfam" id="PF07859"/>
    </source>
</evidence>
<dbReference type="STRING" id="1160497.A0A1L9VFD6"/>
<dbReference type="VEuPathDB" id="FungiDB:ASPGLDRAFT_152129"/>
<dbReference type="InterPro" id="IPR050300">
    <property type="entry name" value="GDXG_lipolytic_enzyme"/>
</dbReference>
<accession>A0A1L9VFD6</accession>
<keyword evidence="4" id="KW-1185">Reference proteome</keyword>
<evidence type="ECO:0000313" key="3">
    <source>
        <dbReference type="EMBL" id="OJJ82609.1"/>
    </source>
</evidence>
<dbReference type="InterPro" id="IPR029058">
    <property type="entry name" value="AB_hydrolase_fold"/>
</dbReference>
<dbReference type="Pfam" id="PF07859">
    <property type="entry name" value="Abhydrolase_3"/>
    <property type="match status" value="1"/>
</dbReference>
<sequence>MADYTKESLHALGTPDPELSEILKKAPTPNPDLTLAQRREEAHLRENYRYNNSPTFDTTESVVNIPMRDGYSSETRVFKPAHPAENGTPLVALIFGGGFINGSNIQLVAIARAIAKLYGATTVTLSYRLAPEYKFPTAPYDIWDSVSWLAENASSQIGNVDLAKGFVVGGVSAGGNLAIVTAHKALKQKLAAPITGVWACIPVGLSDSTVPEQYKDLWTSRVQNANAPFLNTQAIEIISQLYQPIETSEDYTPFPDPADLSSLSSIPRTHVQVAGLDPLRDDGLIYEKALRHHGVETKLDVYPGVPHAHFSALPGLKASYQSRRDTLVGIGWLLRREVDIKAMEGVEEAWEPALLGTVS</sequence>
<dbReference type="PANTHER" id="PTHR48081:SF8">
    <property type="entry name" value="ALPHA_BETA HYDROLASE FOLD-3 DOMAIN-CONTAINING PROTEIN-RELATED"/>
    <property type="match status" value="1"/>
</dbReference>
<dbReference type="RefSeq" id="XP_022399307.1">
    <property type="nucleotide sequence ID" value="XM_022542297.1"/>
</dbReference>